<keyword evidence="5" id="KW-1185">Reference proteome</keyword>
<dbReference type="Proteomes" id="UP000594468">
    <property type="component" value="Chromosome"/>
</dbReference>
<evidence type="ECO:0000259" key="3">
    <source>
        <dbReference type="Pfam" id="PF13649"/>
    </source>
</evidence>
<evidence type="ECO:0000256" key="1">
    <source>
        <dbReference type="ARBA" id="ARBA00022603"/>
    </source>
</evidence>
<dbReference type="KEGG" id="pmet:G4Y79_06190"/>
<keyword evidence="1 4" id="KW-0489">Methyltransferase</keyword>
<evidence type="ECO:0000313" key="4">
    <source>
        <dbReference type="EMBL" id="QPC83967.1"/>
    </source>
</evidence>
<organism evidence="4 5">
    <name type="scientific">Phototrophicus methaneseepsis</name>
    <dbReference type="NCBI Taxonomy" id="2710758"/>
    <lineage>
        <taxon>Bacteria</taxon>
        <taxon>Bacillati</taxon>
        <taxon>Chloroflexota</taxon>
        <taxon>Candidatus Thermofontia</taxon>
        <taxon>Phototrophicales</taxon>
        <taxon>Phototrophicaceae</taxon>
        <taxon>Phototrophicus</taxon>
    </lineage>
</organism>
<proteinExistence type="predicted"/>
<reference evidence="4 5" key="1">
    <citation type="submission" date="2020-02" db="EMBL/GenBank/DDBJ databases">
        <authorList>
            <person name="Zheng R.K."/>
            <person name="Sun C.M."/>
        </authorList>
    </citation>
    <scope>NUCLEOTIDE SEQUENCE [LARGE SCALE GENOMIC DNA]</scope>
    <source>
        <strain evidence="5">rifampicinis</strain>
    </source>
</reference>
<dbReference type="InterPro" id="IPR041698">
    <property type="entry name" value="Methyltransf_25"/>
</dbReference>
<protein>
    <submittedName>
        <fullName evidence="4">Class I SAM-dependent methyltransferase</fullName>
    </submittedName>
</protein>
<dbReference type="GO" id="GO:0032259">
    <property type="term" value="P:methylation"/>
    <property type="evidence" value="ECO:0007669"/>
    <property type="project" value="UniProtKB-KW"/>
</dbReference>
<dbReference type="InterPro" id="IPR029063">
    <property type="entry name" value="SAM-dependent_MTases_sf"/>
</dbReference>
<sequence>MGYYNDEKNVAAYIEMADGYIGHALINTLEQYIPDGSTVLELGMGPGTDLLLLAQYYRVTGSDFAEPFLHRFRRQHPDIDLMLLDAVTLETNRTFDAIYSNKVLYHLTPAELRQSFTEQLRLLKPGGIALHSFWYGEKPSEEMNELHFEYHTYDTLRDLIDPRFSLQEVGRYGEIEPDDSLFIVLKKRFM</sequence>
<dbReference type="SUPFAM" id="SSF53335">
    <property type="entry name" value="S-adenosyl-L-methionine-dependent methyltransferases"/>
    <property type="match status" value="1"/>
</dbReference>
<dbReference type="GO" id="GO:0008168">
    <property type="term" value="F:methyltransferase activity"/>
    <property type="evidence" value="ECO:0007669"/>
    <property type="project" value="UniProtKB-KW"/>
</dbReference>
<evidence type="ECO:0000313" key="5">
    <source>
        <dbReference type="Proteomes" id="UP000594468"/>
    </source>
</evidence>
<dbReference type="CDD" id="cd02440">
    <property type="entry name" value="AdoMet_MTases"/>
    <property type="match status" value="1"/>
</dbReference>
<accession>A0A7S8IFU5</accession>
<evidence type="ECO:0000256" key="2">
    <source>
        <dbReference type="ARBA" id="ARBA00022679"/>
    </source>
</evidence>
<dbReference type="RefSeq" id="WP_195172031.1">
    <property type="nucleotide sequence ID" value="NZ_CP062983.1"/>
</dbReference>
<keyword evidence="2 4" id="KW-0808">Transferase</keyword>
<dbReference type="AlphaFoldDB" id="A0A7S8IFU5"/>
<feature type="domain" description="Methyltransferase" evidence="3">
    <location>
        <begin position="39"/>
        <end position="127"/>
    </location>
</feature>
<dbReference type="Gene3D" id="3.40.50.150">
    <property type="entry name" value="Vaccinia Virus protein VP39"/>
    <property type="match status" value="1"/>
</dbReference>
<dbReference type="Pfam" id="PF13649">
    <property type="entry name" value="Methyltransf_25"/>
    <property type="match status" value="1"/>
</dbReference>
<name>A0A7S8IFU5_9CHLR</name>
<gene>
    <name evidence="4" type="ORF">G4Y79_06190</name>
</gene>
<dbReference type="PANTHER" id="PTHR43861">
    <property type="entry name" value="TRANS-ACONITATE 2-METHYLTRANSFERASE-RELATED"/>
    <property type="match status" value="1"/>
</dbReference>
<dbReference type="EMBL" id="CP062983">
    <property type="protein sequence ID" value="QPC83967.1"/>
    <property type="molecule type" value="Genomic_DNA"/>
</dbReference>
<dbReference type="PANTHER" id="PTHR43861:SF1">
    <property type="entry name" value="TRANS-ACONITATE 2-METHYLTRANSFERASE"/>
    <property type="match status" value="1"/>
</dbReference>